<keyword evidence="3" id="KW-1185">Reference proteome</keyword>
<accession>A0A563U710</accession>
<sequence>MDASLSDYKLLLQAYRLGLRIGLITKADVVAWADEIIMHTDEPDYTFIALSMSRDDNELIGVINQTVPESDDLVITRALLSEVWRRFHNQTINVAEAVFYIESLPRYKLTDYESLQAYDLEDYEFLYGHVNEPNLRFNVIRFLSIYQRFNFDNYPEWNQLSDELTAEIEIKKTLECRHDLYIYPQPRIIPAAHKKVSINFFALLAILPLASIGFLLLTGYVKSGKGESLSILGIICIVMAVVTFRNSRQT</sequence>
<dbReference type="RefSeq" id="WP_146270468.1">
    <property type="nucleotide sequence ID" value="NZ_VOEI01000002.1"/>
</dbReference>
<keyword evidence="1" id="KW-1133">Transmembrane helix</keyword>
<feature type="transmembrane region" description="Helical" evidence="1">
    <location>
        <begin position="196"/>
        <end position="217"/>
    </location>
</feature>
<name>A0A563U710_9SPHI</name>
<dbReference type="AlphaFoldDB" id="A0A563U710"/>
<reference evidence="2 3" key="1">
    <citation type="submission" date="2019-07" db="EMBL/GenBank/DDBJ databases">
        <authorList>
            <person name="Kim J."/>
        </authorList>
    </citation>
    <scope>NUCLEOTIDE SEQUENCE [LARGE SCALE GENOMIC DNA]</scope>
    <source>
        <strain evidence="2 3">MJ1a</strain>
    </source>
</reference>
<evidence type="ECO:0000256" key="1">
    <source>
        <dbReference type="SAM" id="Phobius"/>
    </source>
</evidence>
<organism evidence="2 3">
    <name type="scientific">Mucilaginibacter achroorhodeus</name>
    <dbReference type="NCBI Taxonomy" id="2599294"/>
    <lineage>
        <taxon>Bacteria</taxon>
        <taxon>Pseudomonadati</taxon>
        <taxon>Bacteroidota</taxon>
        <taxon>Sphingobacteriia</taxon>
        <taxon>Sphingobacteriales</taxon>
        <taxon>Sphingobacteriaceae</taxon>
        <taxon>Mucilaginibacter</taxon>
    </lineage>
</organism>
<feature type="transmembrane region" description="Helical" evidence="1">
    <location>
        <begin position="229"/>
        <end position="247"/>
    </location>
</feature>
<gene>
    <name evidence="2" type="ORF">FPZ42_08910</name>
</gene>
<comment type="caution">
    <text evidence="2">The sequence shown here is derived from an EMBL/GenBank/DDBJ whole genome shotgun (WGS) entry which is preliminary data.</text>
</comment>
<keyword evidence="1" id="KW-0812">Transmembrane</keyword>
<proteinExistence type="predicted"/>
<evidence type="ECO:0000313" key="2">
    <source>
        <dbReference type="EMBL" id="TWR27141.1"/>
    </source>
</evidence>
<dbReference type="OrthoDB" id="799697at2"/>
<dbReference type="Proteomes" id="UP000318010">
    <property type="component" value="Unassembled WGS sequence"/>
</dbReference>
<protein>
    <submittedName>
        <fullName evidence="2">Uncharacterized protein</fullName>
    </submittedName>
</protein>
<dbReference type="EMBL" id="VOEI01000002">
    <property type="protein sequence ID" value="TWR27141.1"/>
    <property type="molecule type" value="Genomic_DNA"/>
</dbReference>
<evidence type="ECO:0000313" key="3">
    <source>
        <dbReference type="Proteomes" id="UP000318010"/>
    </source>
</evidence>
<keyword evidence="1" id="KW-0472">Membrane</keyword>